<dbReference type="PRINTS" id="PR00413">
    <property type="entry name" value="HADHALOGNASE"/>
</dbReference>
<dbReference type="SUPFAM" id="SSF56784">
    <property type="entry name" value="HAD-like"/>
    <property type="match status" value="1"/>
</dbReference>
<dbReference type="NCBIfam" id="TIGR01509">
    <property type="entry name" value="HAD-SF-IA-v3"/>
    <property type="match status" value="1"/>
</dbReference>
<protein>
    <submittedName>
        <fullName evidence="1">Alpha-D-glucose-1-phosphate phosphatase YihX</fullName>
        <ecNumber evidence="1">3.1.3.-</ecNumber>
    </submittedName>
</protein>
<comment type="caution">
    <text evidence="1">The sequence shown here is derived from an EMBL/GenBank/DDBJ whole genome shotgun (WGS) entry which is preliminary data.</text>
</comment>
<dbReference type="InterPro" id="IPR023214">
    <property type="entry name" value="HAD_sf"/>
</dbReference>
<dbReference type="EC" id="3.1.3.-" evidence="1"/>
<dbReference type="InterPro" id="IPR036412">
    <property type="entry name" value="HAD-like_sf"/>
</dbReference>
<keyword evidence="2" id="KW-1185">Reference proteome</keyword>
<dbReference type="Proteomes" id="UP000237968">
    <property type="component" value="Unassembled WGS sequence"/>
</dbReference>
<sequence length="195" mass="21501">MAKPVLLLDVMDTLVHDPFHTEVLEFFGMDMPSLIAVKSEQAWLAFERGELDESALIRRYFSDGRELDLAGLRACMTAAYRFLPGIEALLGELREAGVEMHALSNYPVWWELIEAELGLSRFLDWTFVSCLTGVRKPDPRAYLGPAEALARGPASCVFIDDQAKNCAGAEAVGMNALRFEDAVSLRGALRACGCL</sequence>
<organism evidence="1 2">
    <name type="scientific">Enhygromyxa salina</name>
    <dbReference type="NCBI Taxonomy" id="215803"/>
    <lineage>
        <taxon>Bacteria</taxon>
        <taxon>Pseudomonadati</taxon>
        <taxon>Myxococcota</taxon>
        <taxon>Polyangia</taxon>
        <taxon>Nannocystales</taxon>
        <taxon>Nannocystaceae</taxon>
        <taxon>Enhygromyxa</taxon>
    </lineage>
</organism>
<dbReference type="PANTHER" id="PTHR43611">
    <property type="entry name" value="ALPHA-D-GLUCOSE 1-PHOSPHATE PHOSPHATASE"/>
    <property type="match status" value="1"/>
</dbReference>
<dbReference type="AlphaFoldDB" id="A0A2S9XG14"/>
<accession>A0A2S9XG14</accession>
<evidence type="ECO:0000313" key="2">
    <source>
        <dbReference type="Proteomes" id="UP000237968"/>
    </source>
</evidence>
<evidence type="ECO:0000313" key="1">
    <source>
        <dbReference type="EMBL" id="PRP91805.1"/>
    </source>
</evidence>
<reference evidence="1 2" key="1">
    <citation type="submission" date="2018-03" db="EMBL/GenBank/DDBJ databases">
        <title>Draft Genome Sequences of the Obligatory Marine Myxobacteria Enhygromyxa salina SWB005.</title>
        <authorList>
            <person name="Poehlein A."/>
            <person name="Moghaddam J.A."/>
            <person name="Harms H."/>
            <person name="Alanjari M."/>
            <person name="Koenig G.M."/>
            <person name="Daniel R."/>
            <person name="Schaeberle T.F."/>
        </authorList>
    </citation>
    <scope>NUCLEOTIDE SEQUENCE [LARGE SCALE GENOMIC DNA]</scope>
    <source>
        <strain evidence="1 2">SWB005</strain>
    </source>
</reference>
<dbReference type="InterPro" id="IPR006439">
    <property type="entry name" value="HAD-SF_hydro_IA"/>
</dbReference>
<dbReference type="SFLD" id="SFLDS00003">
    <property type="entry name" value="Haloacid_Dehalogenase"/>
    <property type="match status" value="1"/>
</dbReference>
<dbReference type="OrthoDB" id="9797415at2"/>
<name>A0A2S9XG14_9BACT</name>
<dbReference type="Gene3D" id="3.40.50.1000">
    <property type="entry name" value="HAD superfamily/HAD-like"/>
    <property type="match status" value="1"/>
</dbReference>
<keyword evidence="1" id="KW-0378">Hydrolase</keyword>
<gene>
    <name evidence="1" type="primary">yihX</name>
    <name evidence="1" type="ORF">ENSA5_52420</name>
</gene>
<proteinExistence type="predicted"/>
<dbReference type="PANTHER" id="PTHR43611:SF3">
    <property type="entry name" value="FLAVIN MONONUCLEOTIDE HYDROLASE 1, CHLOROPLATIC"/>
    <property type="match status" value="1"/>
</dbReference>
<dbReference type="Pfam" id="PF00702">
    <property type="entry name" value="Hydrolase"/>
    <property type="match status" value="1"/>
</dbReference>
<dbReference type="SFLD" id="SFLDG01129">
    <property type="entry name" value="C1.5:_HAD__Beta-PGM__Phosphata"/>
    <property type="match status" value="1"/>
</dbReference>
<dbReference type="EMBL" id="PVNK01000231">
    <property type="protein sequence ID" value="PRP91805.1"/>
    <property type="molecule type" value="Genomic_DNA"/>
</dbReference>
<dbReference type="RefSeq" id="WP_106394469.1">
    <property type="nucleotide sequence ID" value="NZ_PVNK01000231.1"/>
</dbReference>
<dbReference type="GO" id="GO:0016787">
    <property type="term" value="F:hydrolase activity"/>
    <property type="evidence" value="ECO:0007669"/>
    <property type="project" value="UniProtKB-KW"/>
</dbReference>